<dbReference type="EMBL" id="AP018586">
    <property type="protein sequence ID" value="BBD91608.1"/>
    <property type="molecule type" value="Genomic_DNA"/>
</dbReference>
<dbReference type="InterPro" id="IPR001173">
    <property type="entry name" value="Glyco_trans_2-like"/>
</dbReference>
<reference evidence="4 5" key="1">
    <citation type="submission" date="2018-05" db="EMBL/GenBank/DDBJ databases">
        <title>Complete genome sequencing of three human clinical isolates of Staphylococcus caprae reveals virulence factors similar to those of S. epidermidis and S. capitis.</title>
        <authorList>
            <person name="Watanabe S."/>
            <person name="Cui L."/>
        </authorList>
    </citation>
    <scope>NUCLEOTIDE SEQUENCE [LARGE SCALE GENOMIC DNA]</scope>
    <source>
        <strain evidence="4 5">JMUB590</strain>
    </source>
</reference>
<name>A0ABM7FR14_9STAP</name>
<dbReference type="CDD" id="cd00761">
    <property type="entry name" value="Glyco_tranf_GTA_type"/>
    <property type="match status" value="1"/>
</dbReference>
<evidence type="ECO:0000259" key="3">
    <source>
        <dbReference type="Pfam" id="PF19087"/>
    </source>
</evidence>
<dbReference type="PANTHER" id="PTHR22916">
    <property type="entry name" value="GLYCOSYLTRANSFERASE"/>
    <property type="match status" value="1"/>
</dbReference>
<organism evidence="4 5">
    <name type="scientific">Staphylococcus caprae</name>
    <dbReference type="NCBI Taxonomy" id="29380"/>
    <lineage>
        <taxon>Bacteria</taxon>
        <taxon>Bacillati</taxon>
        <taxon>Bacillota</taxon>
        <taxon>Bacilli</taxon>
        <taxon>Bacillales</taxon>
        <taxon>Staphylococcaceae</taxon>
        <taxon>Staphylococcus</taxon>
    </lineage>
</organism>
<sequence>MQSLVDLEMDHTQIEAIFVDDLSSDRSYEILQYYEKKYDFIKCVQLEENSGSPSQPRNVGIEVANGEYIALLDADDWLDSKGFPKLVLQMVEHEADFGFGQCFKHTDNTISKLARFASFQEANGLVPYEINKVFRAVGPPGKIFKRSTVIDNDIKFQHMKFGEDKLFFAELISKSKSASMTTSAVYHINRYTDNVSLVKSTDVIEKSKINLEVLRQIVNLEIPKIAMEGILSRIVEIDYMQRFLVSKTFLKSEDKAFFFNQFSKVETIIKEAGFNIEDLLITDKYKNIYQLFHSDKKALQEYIHYMIYDSSKQKYIKDKNVYLKYPDKFNHLIQLQEECIPVYKGTEMIDNTFYEVIELFTKADVEIEYVELIKIHDERYSKKINYELKDNYIYIKSEDINFYKYDFNIAVQFNHHKSALVFATYPNFNDKVNLKRQNFKLEFVNSQNKESKDTKGSNTSTKETKVNKYLSEAPNYVITTKSIKSYMDADFKEEFNSISKGSLVAISGMGQTSKGTPRLITKDNHFITANVNFVNPTELQKKDGYVSTIPKRIRILKKCKLYTDVTFKNEPIRTMQPNEELNIIDIDYTKNFTPRLKTVDGYYITANINFVEVLN</sequence>
<evidence type="ECO:0000313" key="4">
    <source>
        <dbReference type="EMBL" id="BBD91608.1"/>
    </source>
</evidence>
<keyword evidence="5" id="KW-1185">Reference proteome</keyword>
<dbReference type="InterPro" id="IPR044081">
    <property type="entry name" value="DUF5776"/>
</dbReference>
<feature type="domain" description="DUF5776" evidence="3">
    <location>
        <begin position="469"/>
        <end position="534"/>
    </location>
</feature>
<dbReference type="PANTHER" id="PTHR22916:SF3">
    <property type="entry name" value="UDP-GLCNAC:BETAGAL BETA-1,3-N-ACETYLGLUCOSAMINYLTRANSFERASE-LIKE PROTEIN 1"/>
    <property type="match status" value="1"/>
</dbReference>
<feature type="domain" description="Glycosyltransferase 2-like" evidence="2">
    <location>
        <begin position="3"/>
        <end position="109"/>
    </location>
</feature>
<dbReference type="Proteomes" id="UP000274772">
    <property type="component" value="Chromosome"/>
</dbReference>
<evidence type="ECO:0008006" key="6">
    <source>
        <dbReference type="Google" id="ProtNLM"/>
    </source>
</evidence>
<dbReference type="InterPro" id="IPR029044">
    <property type="entry name" value="Nucleotide-diphossugar_trans"/>
</dbReference>
<evidence type="ECO:0000313" key="5">
    <source>
        <dbReference type="Proteomes" id="UP000274772"/>
    </source>
</evidence>
<dbReference type="Gene3D" id="3.90.550.10">
    <property type="entry name" value="Spore Coat Polysaccharide Biosynthesis Protein SpsA, Chain A"/>
    <property type="match status" value="1"/>
</dbReference>
<feature type="domain" description="DUF5776" evidence="3">
    <location>
        <begin position="545"/>
        <end position="611"/>
    </location>
</feature>
<proteinExistence type="inferred from homology"/>
<gene>
    <name evidence="4" type="ORF">JMUB590_0498</name>
</gene>
<protein>
    <recommendedName>
        <fullName evidence="6">Glycosyl transferase</fullName>
    </recommendedName>
</protein>
<dbReference type="SUPFAM" id="SSF53448">
    <property type="entry name" value="Nucleotide-diphospho-sugar transferases"/>
    <property type="match status" value="1"/>
</dbReference>
<evidence type="ECO:0000259" key="2">
    <source>
        <dbReference type="Pfam" id="PF00535"/>
    </source>
</evidence>
<dbReference type="Pfam" id="PF00535">
    <property type="entry name" value="Glycos_transf_2"/>
    <property type="match status" value="1"/>
</dbReference>
<evidence type="ECO:0000256" key="1">
    <source>
        <dbReference type="ARBA" id="ARBA00006739"/>
    </source>
</evidence>
<comment type="similarity">
    <text evidence="1">Belongs to the glycosyltransferase 2 family.</text>
</comment>
<dbReference type="Pfam" id="PF19087">
    <property type="entry name" value="DUF5776"/>
    <property type="match status" value="2"/>
</dbReference>
<accession>A0ABM7FR14</accession>